<dbReference type="GeneID" id="9623906"/>
<dbReference type="EMBL" id="GL378334">
    <property type="protein sequence ID" value="EFJ49818.1"/>
    <property type="molecule type" value="Genomic_DNA"/>
</dbReference>
<dbReference type="AlphaFoldDB" id="D8TRS1"/>
<dbReference type="Proteomes" id="UP000001058">
    <property type="component" value="Unassembled WGS sequence"/>
</dbReference>
<sequence>MKASGLGRDLASEEDFLDLVEHFEAKLRVGRGSRRNRCAGSVALVDLRKGGPMGLKRELRSTGRHTEAYQLLRQQVERLERKERKALLCHERGRRESHRCFRGSKNAADVGELWPYK</sequence>
<dbReference type="KEGG" id="vcn:VOLCADRAFT_120747"/>
<dbReference type="RefSeq" id="XP_002949325.1">
    <property type="nucleotide sequence ID" value="XM_002949279.1"/>
</dbReference>
<protein>
    <submittedName>
        <fullName evidence="1">Uncharacterized protein</fullName>
    </submittedName>
</protein>
<evidence type="ECO:0000313" key="1">
    <source>
        <dbReference type="EMBL" id="EFJ49818.1"/>
    </source>
</evidence>
<reference evidence="1 2" key="1">
    <citation type="journal article" date="2010" name="Science">
        <title>Genomic analysis of organismal complexity in the multicellular green alga Volvox carteri.</title>
        <authorList>
            <person name="Prochnik S.E."/>
            <person name="Umen J."/>
            <person name="Nedelcu A.M."/>
            <person name="Hallmann A."/>
            <person name="Miller S.M."/>
            <person name="Nishii I."/>
            <person name="Ferris P."/>
            <person name="Kuo A."/>
            <person name="Mitros T."/>
            <person name="Fritz-Laylin L.K."/>
            <person name="Hellsten U."/>
            <person name="Chapman J."/>
            <person name="Simakov O."/>
            <person name="Rensing S.A."/>
            <person name="Terry A."/>
            <person name="Pangilinan J."/>
            <person name="Kapitonov V."/>
            <person name="Jurka J."/>
            <person name="Salamov A."/>
            <person name="Shapiro H."/>
            <person name="Schmutz J."/>
            <person name="Grimwood J."/>
            <person name="Lindquist E."/>
            <person name="Lucas S."/>
            <person name="Grigoriev I.V."/>
            <person name="Schmitt R."/>
            <person name="Kirk D."/>
            <person name="Rokhsar D.S."/>
        </authorList>
    </citation>
    <scope>NUCLEOTIDE SEQUENCE [LARGE SCALE GENOMIC DNA]</scope>
    <source>
        <strain evidence="2">f. Nagariensis / Eve</strain>
    </source>
</reference>
<keyword evidence="2" id="KW-1185">Reference proteome</keyword>
<proteinExistence type="predicted"/>
<gene>
    <name evidence="1" type="ORF">VOLCADRAFT_120747</name>
</gene>
<organism evidence="2">
    <name type="scientific">Volvox carteri f. nagariensis</name>
    <dbReference type="NCBI Taxonomy" id="3068"/>
    <lineage>
        <taxon>Eukaryota</taxon>
        <taxon>Viridiplantae</taxon>
        <taxon>Chlorophyta</taxon>
        <taxon>core chlorophytes</taxon>
        <taxon>Chlorophyceae</taxon>
        <taxon>CS clade</taxon>
        <taxon>Chlamydomonadales</taxon>
        <taxon>Volvocaceae</taxon>
        <taxon>Volvox</taxon>
    </lineage>
</organism>
<evidence type="ECO:0000313" key="2">
    <source>
        <dbReference type="Proteomes" id="UP000001058"/>
    </source>
</evidence>
<name>D8TRS1_VOLCA</name>
<accession>D8TRS1</accession>
<dbReference type="InParanoid" id="D8TRS1"/>